<feature type="transmembrane region" description="Helical" evidence="14">
    <location>
        <begin position="865"/>
        <end position="885"/>
    </location>
</feature>
<dbReference type="FunFam" id="2.70.150.10:FF:000160">
    <property type="entry name" value="Sarcoplasmic/endoplasmic reticulum calcium ATPase 1"/>
    <property type="match status" value="1"/>
</dbReference>
<dbReference type="GO" id="GO:0016887">
    <property type="term" value="F:ATP hydrolysis activity"/>
    <property type="evidence" value="ECO:0007669"/>
    <property type="project" value="InterPro"/>
</dbReference>
<dbReference type="EMBL" id="VWPH01000021">
    <property type="protein sequence ID" value="KAA5825486.1"/>
    <property type="molecule type" value="Genomic_DNA"/>
</dbReference>
<name>A0A5M7B7C4_SACHI</name>
<dbReference type="InterPro" id="IPR050510">
    <property type="entry name" value="Cation_transp_ATPase_P-type"/>
</dbReference>
<organism evidence="16 17">
    <name type="scientific">Saccharopolyspora hirsuta</name>
    <dbReference type="NCBI Taxonomy" id="1837"/>
    <lineage>
        <taxon>Bacteria</taxon>
        <taxon>Bacillati</taxon>
        <taxon>Actinomycetota</taxon>
        <taxon>Actinomycetes</taxon>
        <taxon>Pseudonocardiales</taxon>
        <taxon>Pseudonocardiaceae</taxon>
        <taxon>Saccharopolyspora</taxon>
    </lineage>
</organism>
<dbReference type="InterPro" id="IPR006068">
    <property type="entry name" value="ATPase_P-typ_cation-transptr_C"/>
</dbReference>
<dbReference type="AlphaFoldDB" id="A0A5M7B7C4"/>
<dbReference type="InterPro" id="IPR004014">
    <property type="entry name" value="ATPase_P-typ_cation-transptr_N"/>
</dbReference>
<keyword evidence="11 14" id="KW-0472">Membrane</keyword>
<comment type="catalytic activity">
    <reaction evidence="12">
        <text>ATP + H2O = ADP + phosphate + H(+)</text>
        <dbReference type="Rhea" id="RHEA:13065"/>
        <dbReference type="ChEBI" id="CHEBI:15377"/>
        <dbReference type="ChEBI" id="CHEBI:15378"/>
        <dbReference type="ChEBI" id="CHEBI:30616"/>
        <dbReference type="ChEBI" id="CHEBI:43474"/>
        <dbReference type="ChEBI" id="CHEBI:456216"/>
    </reaction>
</comment>
<dbReference type="Pfam" id="PF00690">
    <property type="entry name" value="Cation_ATPase_N"/>
    <property type="match status" value="1"/>
</dbReference>
<keyword evidence="4" id="KW-0597">Phosphoprotein</keyword>
<dbReference type="Proteomes" id="UP000323946">
    <property type="component" value="Unassembled WGS sequence"/>
</dbReference>
<evidence type="ECO:0000256" key="1">
    <source>
        <dbReference type="ARBA" id="ARBA00004651"/>
    </source>
</evidence>
<keyword evidence="7" id="KW-0067">ATP-binding</keyword>
<feature type="transmembrane region" description="Helical" evidence="14">
    <location>
        <begin position="255"/>
        <end position="279"/>
    </location>
</feature>
<proteinExistence type="inferred from homology"/>
<evidence type="ECO:0000313" key="16">
    <source>
        <dbReference type="EMBL" id="KAA5825486.1"/>
    </source>
</evidence>
<feature type="transmembrane region" description="Helical" evidence="14">
    <location>
        <begin position="285"/>
        <end position="309"/>
    </location>
</feature>
<dbReference type="Pfam" id="PF00689">
    <property type="entry name" value="Cation_ATPase_C"/>
    <property type="match status" value="1"/>
</dbReference>
<dbReference type="SFLD" id="SFLDF00027">
    <property type="entry name" value="p-type_atpase"/>
    <property type="match status" value="1"/>
</dbReference>
<dbReference type="InterPro" id="IPR044492">
    <property type="entry name" value="P_typ_ATPase_HD_dom"/>
</dbReference>
<dbReference type="InterPro" id="IPR018303">
    <property type="entry name" value="ATPase_P-typ_P_site"/>
</dbReference>
<dbReference type="InterPro" id="IPR023299">
    <property type="entry name" value="ATPase_P-typ_cyto_dom_N"/>
</dbReference>
<feature type="region of interest" description="Disordered" evidence="13">
    <location>
        <begin position="1"/>
        <end position="22"/>
    </location>
</feature>
<feature type="transmembrane region" description="Helical" evidence="14">
    <location>
        <begin position="793"/>
        <end position="812"/>
    </location>
</feature>
<feature type="transmembrane region" description="Helical" evidence="14">
    <location>
        <begin position="833"/>
        <end position="853"/>
    </location>
</feature>
<feature type="transmembrane region" description="Helical" evidence="14">
    <location>
        <begin position="674"/>
        <end position="694"/>
    </location>
</feature>
<evidence type="ECO:0000256" key="4">
    <source>
        <dbReference type="ARBA" id="ARBA00022553"/>
    </source>
</evidence>
<dbReference type="PANTHER" id="PTHR43294:SF21">
    <property type="entry name" value="CATION TRANSPORTING ATPASE"/>
    <property type="match status" value="1"/>
</dbReference>
<feature type="transmembrane region" description="Helical" evidence="14">
    <location>
        <begin position="749"/>
        <end position="773"/>
    </location>
</feature>
<evidence type="ECO:0000313" key="17">
    <source>
        <dbReference type="Proteomes" id="UP000323946"/>
    </source>
</evidence>
<dbReference type="InterPro" id="IPR023214">
    <property type="entry name" value="HAD_sf"/>
</dbReference>
<dbReference type="SFLD" id="SFLDS00003">
    <property type="entry name" value="Haloacid_Dehalogenase"/>
    <property type="match status" value="1"/>
</dbReference>
<dbReference type="Gene3D" id="1.20.1110.10">
    <property type="entry name" value="Calcium-transporting ATPase, transmembrane domain"/>
    <property type="match status" value="1"/>
</dbReference>
<comment type="subcellular location">
    <subcellularLocation>
        <location evidence="1">Cell membrane</location>
        <topology evidence="1">Multi-pass membrane protein</topology>
    </subcellularLocation>
</comment>
<dbReference type="NCBIfam" id="TIGR01494">
    <property type="entry name" value="ATPase_P-type"/>
    <property type="match status" value="2"/>
</dbReference>
<keyword evidence="3" id="KW-1003">Cell membrane</keyword>
<keyword evidence="8" id="KW-0460">Magnesium</keyword>
<dbReference type="InterPro" id="IPR023298">
    <property type="entry name" value="ATPase_P-typ_TM_dom_sf"/>
</dbReference>
<comment type="similarity">
    <text evidence="2">Belongs to the cation transport ATPase (P-type) (TC 3.A.3) family. Type IIA subfamily.</text>
</comment>
<evidence type="ECO:0000256" key="3">
    <source>
        <dbReference type="ARBA" id="ARBA00022475"/>
    </source>
</evidence>
<dbReference type="Gene3D" id="2.70.150.10">
    <property type="entry name" value="Calcium-transporting ATPase, cytoplasmic transduction domain A"/>
    <property type="match status" value="1"/>
</dbReference>
<evidence type="ECO:0000256" key="9">
    <source>
        <dbReference type="ARBA" id="ARBA00022967"/>
    </source>
</evidence>
<evidence type="ECO:0000256" key="10">
    <source>
        <dbReference type="ARBA" id="ARBA00022989"/>
    </source>
</evidence>
<dbReference type="InterPro" id="IPR059000">
    <property type="entry name" value="ATPase_P-type_domA"/>
</dbReference>
<dbReference type="Pfam" id="PF00122">
    <property type="entry name" value="E1-E2_ATPase"/>
    <property type="match status" value="1"/>
</dbReference>
<evidence type="ECO:0000256" key="12">
    <source>
        <dbReference type="ARBA" id="ARBA00049360"/>
    </source>
</evidence>
<dbReference type="PRINTS" id="PR00119">
    <property type="entry name" value="CATATPASE"/>
</dbReference>
<dbReference type="SUPFAM" id="SSF81665">
    <property type="entry name" value="Calcium ATPase, transmembrane domain M"/>
    <property type="match status" value="1"/>
</dbReference>
<dbReference type="Pfam" id="PF13246">
    <property type="entry name" value="Cation_ATPase"/>
    <property type="match status" value="1"/>
</dbReference>
<dbReference type="SUPFAM" id="SSF81653">
    <property type="entry name" value="Calcium ATPase, transduction domain A"/>
    <property type="match status" value="1"/>
</dbReference>
<dbReference type="SUPFAM" id="SSF81660">
    <property type="entry name" value="Metal cation-transporting ATPase, ATP-binding domain N"/>
    <property type="match status" value="1"/>
</dbReference>
<feature type="domain" description="Cation-transporting P-type ATPase N-terminal" evidence="15">
    <location>
        <begin position="19"/>
        <end position="92"/>
    </location>
</feature>
<evidence type="ECO:0000256" key="8">
    <source>
        <dbReference type="ARBA" id="ARBA00022842"/>
    </source>
</evidence>
<keyword evidence="9" id="KW-1278">Translocase</keyword>
<accession>A0A5M7B7C4</accession>
<dbReference type="PRINTS" id="PR00120">
    <property type="entry name" value="HATPASE"/>
</dbReference>
<dbReference type="GO" id="GO:0005524">
    <property type="term" value="F:ATP binding"/>
    <property type="evidence" value="ECO:0007669"/>
    <property type="project" value="UniProtKB-KW"/>
</dbReference>
<dbReference type="Gene3D" id="3.40.1110.10">
    <property type="entry name" value="Calcium-transporting ATPase, cytoplasmic domain N"/>
    <property type="match status" value="1"/>
</dbReference>
<dbReference type="OrthoDB" id="9814270at2"/>
<keyword evidence="10 14" id="KW-1133">Transmembrane helix</keyword>
<keyword evidence="5 14" id="KW-0812">Transmembrane</keyword>
<dbReference type="PANTHER" id="PTHR43294">
    <property type="entry name" value="SODIUM/POTASSIUM-TRANSPORTING ATPASE SUBUNIT ALPHA"/>
    <property type="match status" value="1"/>
</dbReference>
<dbReference type="InterPro" id="IPR008250">
    <property type="entry name" value="ATPase_P-typ_transduc_dom_A_sf"/>
</dbReference>
<evidence type="ECO:0000256" key="13">
    <source>
        <dbReference type="SAM" id="MobiDB-lite"/>
    </source>
</evidence>
<dbReference type="InterPro" id="IPR001757">
    <property type="entry name" value="P_typ_ATPase"/>
</dbReference>
<protein>
    <submittedName>
        <fullName evidence="16">Cation-transporting P-type ATPase</fullName>
    </submittedName>
</protein>
<sequence>MAHSHHVRPGGAGLAPAAVDPRESTTRLLRDLRTAVEGLTAREAQRRFEVHGPNALPHHAARQWPAALLRQCAHPLALLLWVAAALAWIAGTHELAWAIVAVIVLNAALAFWQEEQAEQAVEALGEYLPQHSRVRRDGLVQSVLAAELVPGDVLLLGEGDRVPADARLLSGALEVDASALTGESSPVQRAADFPDVARRAVDSPVLVFSGTVCTAGVAEAVVYATGRHTELGRIAALSARVRLAQSPLERQVRRVAWLIAAVATGVAAAFLPLGVFAGLTWAQAFLFAIGLLVANVPEGLLPTITLALAAGVRGMAQRGALVKRLSAVETLGSTAVICTDKTGTLTRNVMRVVEARDGRGAEAAPREEFATALARCTTADERTGAGDPMELALLAFARSCGVALHTGQRDAQRARLFRFDPHLKRMTTVDRVGSGLVVHVKGAPEEVLARCSTILPATGGAQPVTAQAHARAVEVVGEMADRGLRVLAVARRDVAEEPPDRGAAESGLCLLGLVGLIDPPRPEVAAAVAACHSAGVRVHVVTGDNGRTAAAIAHQVGIGAHRVVEGPELDALPEAELDELLTSGQEIVFSRAAPESKLRIADALHHCGRVVAMTGDGVNDAPALRRADLGVAMGASGTDVAREAATVVLTDDNFATIVSGIEEGRRVYDNVRKFILYIFAHAVPEVLPFLLFALSGGAVPLPLTVLQILAIDLGTETLPALALGRERAEPGLMNRSPRRRAESVVSRRLLLRAWGIMGVVSGVLVLLGFFAVLLAAGWRPGADVVGDPVLHEAYRQATTVTFLGIVFCQIGTAMASRTQRAALRDVGVTSNKLLLGGYAFELGFAAAIVYAPALQAVFGTAPPPAWALALMVPFPVLVWAADELYRARGRRRSARADRSHPLGGTRAFGDEMP</sequence>
<comment type="caution">
    <text evidence="16">The sequence shown here is derived from an EMBL/GenBank/DDBJ whole genome shotgun (WGS) entry which is preliminary data.</text>
</comment>
<dbReference type="InterPro" id="IPR036412">
    <property type="entry name" value="HAD-like_sf"/>
</dbReference>
<reference evidence="16 17" key="1">
    <citation type="submission" date="2019-09" db="EMBL/GenBank/DDBJ databases">
        <title>Draft genome sequence of the thermophilic Saccharopolyspora hirsuta VKM Ac-666T.</title>
        <authorList>
            <person name="Lobastova T.G."/>
            <person name="Fokina V."/>
            <person name="Bragin E.Y."/>
            <person name="Shtratnikova V.Y."/>
            <person name="Starodumova I.P."/>
            <person name="Tarlachkov S.V."/>
            <person name="Donova M.V."/>
        </authorList>
    </citation>
    <scope>NUCLEOTIDE SEQUENCE [LARGE SCALE GENOMIC DNA]</scope>
    <source>
        <strain evidence="16 17">VKM Ac-666</strain>
    </source>
</reference>
<dbReference type="RefSeq" id="WP_150070802.1">
    <property type="nucleotide sequence ID" value="NZ_VWPH01000021.1"/>
</dbReference>
<feature type="transmembrane region" description="Helical" evidence="14">
    <location>
        <begin position="706"/>
        <end position="728"/>
    </location>
</feature>
<feature type="transmembrane region" description="Helical" evidence="14">
    <location>
        <begin position="95"/>
        <end position="112"/>
    </location>
</feature>
<evidence type="ECO:0000256" key="5">
    <source>
        <dbReference type="ARBA" id="ARBA00022692"/>
    </source>
</evidence>
<evidence type="ECO:0000259" key="15">
    <source>
        <dbReference type="SMART" id="SM00831"/>
    </source>
</evidence>
<keyword evidence="6" id="KW-0547">Nucleotide-binding</keyword>
<dbReference type="SMART" id="SM00831">
    <property type="entry name" value="Cation_ATPase_N"/>
    <property type="match status" value="1"/>
</dbReference>
<feature type="transmembrane region" description="Helical" evidence="14">
    <location>
        <begin position="72"/>
        <end position="89"/>
    </location>
</feature>
<dbReference type="GO" id="GO:0005886">
    <property type="term" value="C:plasma membrane"/>
    <property type="evidence" value="ECO:0007669"/>
    <property type="project" value="UniProtKB-SubCell"/>
</dbReference>
<evidence type="ECO:0000256" key="7">
    <source>
        <dbReference type="ARBA" id="ARBA00022840"/>
    </source>
</evidence>
<dbReference type="PROSITE" id="PS00154">
    <property type="entry name" value="ATPASE_E1_E2"/>
    <property type="match status" value="1"/>
</dbReference>
<dbReference type="SMR" id="A0A5M7B7C4"/>
<gene>
    <name evidence="16" type="ORF">F1721_33195</name>
</gene>
<evidence type="ECO:0000256" key="2">
    <source>
        <dbReference type="ARBA" id="ARBA00005675"/>
    </source>
</evidence>
<keyword evidence="17" id="KW-1185">Reference proteome</keyword>
<dbReference type="SFLD" id="SFLDG00002">
    <property type="entry name" value="C1.7:_P-type_atpase_like"/>
    <property type="match status" value="1"/>
</dbReference>
<dbReference type="SUPFAM" id="SSF56784">
    <property type="entry name" value="HAD-like"/>
    <property type="match status" value="1"/>
</dbReference>
<evidence type="ECO:0000256" key="14">
    <source>
        <dbReference type="SAM" id="Phobius"/>
    </source>
</evidence>
<dbReference type="Gene3D" id="3.40.50.1000">
    <property type="entry name" value="HAD superfamily/HAD-like"/>
    <property type="match status" value="1"/>
</dbReference>
<evidence type="ECO:0000256" key="6">
    <source>
        <dbReference type="ARBA" id="ARBA00022741"/>
    </source>
</evidence>
<evidence type="ECO:0000256" key="11">
    <source>
        <dbReference type="ARBA" id="ARBA00023136"/>
    </source>
</evidence>